<dbReference type="GO" id="GO:0051539">
    <property type="term" value="F:4 iron, 4 sulfur cluster binding"/>
    <property type="evidence" value="ECO:0007669"/>
    <property type="project" value="UniProtKB-KW"/>
</dbReference>
<evidence type="ECO:0000313" key="12">
    <source>
        <dbReference type="EMBL" id="BCU71298.1"/>
    </source>
</evidence>
<keyword evidence="12" id="KW-0255">Endonuclease</keyword>
<evidence type="ECO:0000256" key="10">
    <source>
        <dbReference type="ARBA" id="ARBA00023295"/>
    </source>
</evidence>
<dbReference type="PANTHER" id="PTHR10359:SF18">
    <property type="entry name" value="ENDONUCLEASE III"/>
    <property type="match status" value="1"/>
</dbReference>
<dbReference type="GO" id="GO:0004519">
    <property type="term" value="F:endonuclease activity"/>
    <property type="evidence" value="ECO:0007669"/>
    <property type="project" value="UniProtKB-KW"/>
</dbReference>
<name>A0A8D5U8H3_9CREN</name>
<keyword evidence="5" id="KW-0227">DNA damage</keyword>
<dbReference type="InterPro" id="IPR011257">
    <property type="entry name" value="DNA_glycosylase"/>
</dbReference>
<keyword evidence="13" id="KW-1185">Reference proteome</keyword>
<evidence type="ECO:0000256" key="6">
    <source>
        <dbReference type="ARBA" id="ARBA00022801"/>
    </source>
</evidence>
<dbReference type="GO" id="GO:0019104">
    <property type="term" value="F:DNA N-glycosylase activity"/>
    <property type="evidence" value="ECO:0007669"/>
    <property type="project" value="TreeGrafter"/>
</dbReference>
<dbReference type="InterPro" id="IPR003651">
    <property type="entry name" value="Endonuclease3_FeS-loop_motif"/>
</dbReference>
<evidence type="ECO:0000256" key="3">
    <source>
        <dbReference type="ARBA" id="ARBA00022485"/>
    </source>
</evidence>
<dbReference type="SUPFAM" id="SSF48150">
    <property type="entry name" value="DNA-glycosylase"/>
    <property type="match status" value="1"/>
</dbReference>
<protein>
    <submittedName>
        <fullName evidence="12">Endonuclease III</fullName>
    </submittedName>
</protein>
<dbReference type="GeneID" id="66164318"/>
<dbReference type="CDD" id="cd00056">
    <property type="entry name" value="ENDO3c"/>
    <property type="match status" value="1"/>
</dbReference>
<organism evidence="12 13">
    <name type="scientific">Stygiolobus caldivivus</name>
    <dbReference type="NCBI Taxonomy" id="2824673"/>
    <lineage>
        <taxon>Archaea</taxon>
        <taxon>Thermoproteota</taxon>
        <taxon>Thermoprotei</taxon>
        <taxon>Sulfolobales</taxon>
        <taxon>Sulfolobaceae</taxon>
        <taxon>Stygiolobus</taxon>
    </lineage>
</organism>
<evidence type="ECO:0000256" key="7">
    <source>
        <dbReference type="ARBA" id="ARBA00023004"/>
    </source>
</evidence>
<evidence type="ECO:0000256" key="1">
    <source>
        <dbReference type="ARBA" id="ARBA00001966"/>
    </source>
</evidence>
<evidence type="ECO:0000256" key="8">
    <source>
        <dbReference type="ARBA" id="ARBA00023014"/>
    </source>
</evidence>
<comment type="cofactor">
    <cofactor evidence="1">
        <name>[4Fe-4S] cluster</name>
        <dbReference type="ChEBI" id="CHEBI:49883"/>
    </cofactor>
</comment>
<dbReference type="Proteomes" id="UP000825123">
    <property type="component" value="Chromosome"/>
</dbReference>
<keyword evidence="7" id="KW-0408">Iron</keyword>
<reference evidence="12 13" key="1">
    <citation type="submission" date="2021-04" db="EMBL/GenBank/DDBJ databases">
        <title>Complete genome sequence of Stygiolobus sp. KN-1.</title>
        <authorList>
            <person name="Nakamura K."/>
            <person name="Sakai H."/>
            <person name="Kurosawa N."/>
        </authorList>
    </citation>
    <scope>NUCLEOTIDE SEQUENCE [LARGE SCALE GENOMIC DNA]</scope>
    <source>
        <strain evidence="12 13">KN-1</strain>
    </source>
</reference>
<evidence type="ECO:0000256" key="4">
    <source>
        <dbReference type="ARBA" id="ARBA00022723"/>
    </source>
</evidence>
<proteinExistence type="inferred from homology"/>
<dbReference type="EMBL" id="AP024597">
    <property type="protein sequence ID" value="BCU71298.1"/>
    <property type="molecule type" value="Genomic_DNA"/>
</dbReference>
<dbReference type="PIRSF" id="PIRSF001435">
    <property type="entry name" value="Nth"/>
    <property type="match status" value="1"/>
</dbReference>
<feature type="domain" description="HhH-GPD" evidence="11">
    <location>
        <begin position="44"/>
        <end position="195"/>
    </location>
</feature>
<dbReference type="RefSeq" id="WP_221288015.1">
    <property type="nucleotide sequence ID" value="NZ_AP024597.1"/>
</dbReference>
<keyword evidence="12" id="KW-0540">Nuclease</keyword>
<dbReference type="Pfam" id="PF00730">
    <property type="entry name" value="HhH-GPD"/>
    <property type="match status" value="1"/>
</dbReference>
<dbReference type="GO" id="GO:0046872">
    <property type="term" value="F:metal ion binding"/>
    <property type="evidence" value="ECO:0007669"/>
    <property type="project" value="UniProtKB-KW"/>
</dbReference>
<evidence type="ECO:0000313" key="13">
    <source>
        <dbReference type="Proteomes" id="UP000825123"/>
    </source>
</evidence>
<evidence type="ECO:0000256" key="9">
    <source>
        <dbReference type="ARBA" id="ARBA00023204"/>
    </source>
</evidence>
<dbReference type="SMART" id="SM00525">
    <property type="entry name" value="FES"/>
    <property type="match status" value="1"/>
</dbReference>
<evidence type="ECO:0000256" key="2">
    <source>
        <dbReference type="ARBA" id="ARBA00008343"/>
    </source>
</evidence>
<dbReference type="GO" id="GO:0006285">
    <property type="term" value="P:base-excision repair, AP site formation"/>
    <property type="evidence" value="ECO:0007669"/>
    <property type="project" value="TreeGrafter"/>
</dbReference>
<dbReference type="Gene3D" id="1.10.1670.10">
    <property type="entry name" value="Helix-hairpin-Helix base-excision DNA repair enzymes (C-terminal)"/>
    <property type="match status" value="1"/>
</dbReference>
<keyword evidence="3" id="KW-0004">4Fe-4S</keyword>
<dbReference type="SMART" id="SM00478">
    <property type="entry name" value="ENDO3c"/>
    <property type="match status" value="1"/>
</dbReference>
<dbReference type="Gene3D" id="1.10.340.30">
    <property type="entry name" value="Hypothetical protein, domain 2"/>
    <property type="match status" value="1"/>
</dbReference>
<dbReference type="InterPro" id="IPR003265">
    <property type="entry name" value="HhH-GPD_domain"/>
</dbReference>
<keyword evidence="4" id="KW-0479">Metal-binding</keyword>
<accession>A0A8D5U8H3</accession>
<dbReference type="InterPro" id="IPR023170">
    <property type="entry name" value="HhH_base_excis_C"/>
</dbReference>
<keyword evidence="6" id="KW-0378">Hydrolase</keyword>
<gene>
    <name evidence="12" type="ORF">KN1_25950</name>
</gene>
<dbReference type="InterPro" id="IPR004035">
    <property type="entry name" value="Endouclease-III_FeS-bd_BS"/>
</dbReference>
<evidence type="ECO:0000256" key="5">
    <source>
        <dbReference type="ARBA" id="ARBA00022763"/>
    </source>
</evidence>
<comment type="similarity">
    <text evidence="2">Belongs to the Nth/MutY family.</text>
</comment>
<keyword evidence="10" id="KW-0326">Glycosidase</keyword>
<dbReference type="KEGG" id="csty:KN1_25950"/>
<keyword evidence="9" id="KW-0234">DNA repair</keyword>
<sequence>MCTAREIYSLLKNEYPKLNDEEFIAYYVCNRTKDLFKTLVATILSQNSTDKSAMIAYKNLENNIGIDPDLLSKAKMEDIIDSIRICGLSNSKARYIKNVADIFRGSRIDFSDCNQLKEFLLSIEGIGNKTADVVLVTCLGCKAFPVDTHIRRVITRLGIVGESPRYQDISEYFINHLDKHELLELHHLLITHGRRVCKARKPLCNICVLKSCCEFYVKMVEPTGSQTS</sequence>
<evidence type="ECO:0000259" key="11">
    <source>
        <dbReference type="SMART" id="SM00478"/>
    </source>
</evidence>
<keyword evidence="8" id="KW-0411">Iron-sulfur</keyword>
<dbReference type="AlphaFoldDB" id="A0A8D5U8H3"/>
<dbReference type="PANTHER" id="PTHR10359">
    <property type="entry name" value="A/G-SPECIFIC ADENINE GLYCOSYLASE/ENDONUCLEASE III"/>
    <property type="match status" value="1"/>
</dbReference>
<dbReference type="PROSITE" id="PS00764">
    <property type="entry name" value="ENDONUCLEASE_III_1"/>
    <property type="match status" value="1"/>
</dbReference>